<organism evidence="1 2">
    <name type="scientific">Deinococcus roseus</name>
    <dbReference type="NCBI Taxonomy" id="392414"/>
    <lineage>
        <taxon>Bacteria</taxon>
        <taxon>Thermotogati</taxon>
        <taxon>Deinococcota</taxon>
        <taxon>Deinococci</taxon>
        <taxon>Deinococcales</taxon>
        <taxon>Deinococcaceae</taxon>
        <taxon>Deinococcus</taxon>
    </lineage>
</organism>
<reference evidence="2" key="1">
    <citation type="journal article" date="2019" name="Int. J. Syst. Evol. Microbiol.">
        <title>The Global Catalogue of Microorganisms (GCM) 10K type strain sequencing project: providing services to taxonomists for standard genome sequencing and annotation.</title>
        <authorList>
            <consortium name="The Broad Institute Genomics Platform"/>
            <consortium name="The Broad Institute Genome Sequencing Center for Infectious Disease"/>
            <person name="Wu L."/>
            <person name="Ma J."/>
        </authorList>
    </citation>
    <scope>NUCLEOTIDE SEQUENCE [LARGE SCALE GENOMIC DNA]</scope>
    <source>
        <strain evidence="2">JCM 14370</strain>
    </source>
</reference>
<dbReference type="EMBL" id="BMOD01000002">
    <property type="protein sequence ID" value="GGJ26417.1"/>
    <property type="molecule type" value="Genomic_DNA"/>
</dbReference>
<protein>
    <submittedName>
        <fullName evidence="1">Uncharacterized protein</fullName>
    </submittedName>
</protein>
<sequence length="197" mass="21923">MNWLDGLYAYHQPLSEVTRGQDNSRVLAAPLTPILALNAAYGDSEVLPAPRLVLSQKPVSGLRLVQAIQVGLYLPDGADPGHQVEQVSWLQTRQFAKVLCQSWGMPSWEEPISQHLSMKLQEHREYVPLLCYQEGQLTGGALLKNRQMHLWGVLQPEALKDLLNYAAAFSEGTIETTLTAGFELPLQDKAMLGYWLG</sequence>
<evidence type="ECO:0000313" key="1">
    <source>
        <dbReference type="EMBL" id="GGJ26417.1"/>
    </source>
</evidence>
<gene>
    <name evidence="1" type="ORF">GCM10008938_10760</name>
</gene>
<keyword evidence="2" id="KW-1185">Reference proteome</keyword>
<accession>A0ABQ2CXJ2</accession>
<name>A0ABQ2CXJ2_9DEIO</name>
<proteinExistence type="predicted"/>
<evidence type="ECO:0000313" key="2">
    <source>
        <dbReference type="Proteomes" id="UP000632222"/>
    </source>
</evidence>
<dbReference type="Proteomes" id="UP000632222">
    <property type="component" value="Unassembled WGS sequence"/>
</dbReference>
<comment type="caution">
    <text evidence="1">The sequence shown here is derived from an EMBL/GenBank/DDBJ whole genome shotgun (WGS) entry which is preliminary data.</text>
</comment>
<dbReference type="RefSeq" id="WP_189001003.1">
    <property type="nucleotide sequence ID" value="NZ_BMOD01000002.1"/>
</dbReference>